<dbReference type="PANTHER" id="PTHR11188">
    <property type="entry name" value="ARRESTIN DOMAIN CONTAINING PROTEIN"/>
    <property type="match status" value="1"/>
</dbReference>
<dbReference type="InterPro" id="IPR014752">
    <property type="entry name" value="Arrestin-like_C"/>
</dbReference>
<evidence type="ECO:0000256" key="2">
    <source>
        <dbReference type="ARBA" id="ARBA00022606"/>
    </source>
</evidence>
<name>A0A336KSS4_CULSO</name>
<dbReference type="Pfam" id="PF02752">
    <property type="entry name" value="Arrestin_C"/>
    <property type="match status" value="1"/>
</dbReference>
<proteinExistence type="inferred from homology"/>
<feature type="domain" description="Arrestin C-terminal-like" evidence="3">
    <location>
        <begin position="203"/>
        <end position="334"/>
    </location>
</feature>
<dbReference type="SUPFAM" id="SSF81296">
    <property type="entry name" value="E set domains"/>
    <property type="match status" value="2"/>
</dbReference>
<dbReference type="VEuPathDB" id="VectorBase:CSON013893"/>
<reference evidence="5" key="2">
    <citation type="submission" date="2018-07" db="EMBL/GenBank/DDBJ databases">
        <authorList>
            <person name="Quirk P.G."/>
            <person name="Krulwich T.A."/>
        </authorList>
    </citation>
    <scope>NUCLEOTIDE SEQUENCE</scope>
</reference>
<comment type="similarity">
    <text evidence="1">Belongs to the arrestin family.</text>
</comment>
<dbReference type="InterPro" id="IPR050357">
    <property type="entry name" value="Arrestin_domain-protein"/>
</dbReference>
<dbReference type="GO" id="GO:0005737">
    <property type="term" value="C:cytoplasm"/>
    <property type="evidence" value="ECO:0007669"/>
    <property type="project" value="TreeGrafter"/>
</dbReference>
<protein>
    <submittedName>
        <fullName evidence="4">CSON013893 protein</fullName>
    </submittedName>
</protein>
<dbReference type="PANTHER" id="PTHR11188:SF176">
    <property type="entry name" value="ARRESTIN DOMAIN-CONTAINING PROTEIN 1"/>
    <property type="match status" value="1"/>
</dbReference>
<evidence type="ECO:0000313" key="5">
    <source>
        <dbReference type="EMBL" id="SSX26804.1"/>
    </source>
</evidence>
<dbReference type="InterPro" id="IPR011021">
    <property type="entry name" value="Arrestin-like_N"/>
</dbReference>
<dbReference type="SMART" id="SM01017">
    <property type="entry name" value="Arrestin_C"/>
    <property type="match status" value="1"/>
</dbReference>
<dbReference type="GO" id="GO:0015031">
    <property type="term" value="P:protein transport"/>
    <property type="evidence" value="ECO:0007669"/>
    <property type="project" value="TreeGrafter"/>
</dbReference>
<dbReference type="Pfam" id="PF00339">
    <property type="entry name" value="Arrestin_N"/>
    <property type="match status" value="1"/>
</dbReference>
<organism evidence="4">
    <name type="scientific">Culicoides sonorensis</name>
    <name type="common">Biting midge</name>
    <dbReference type="NCBI Taxonomy" id="179676"/>
    <lineage>
        <taxon>Eukaryota</taxon>
        <taxon>Metazoa</taxon>
        <taxon>Ecdysozoa</taxon>
        <taxon>Arthropoda</taxon>
        <taxon>Hexapoda</taxon>
        <taxon>Insecta</taxon>
        <taxon>Pterygota</taxon>
        <taxon>Neoptera</taxon>
        <taxon>Endopterygota</taxon>
        <taxon>Diptera</taxon>
        <taxon>Nematocera</taxon>
        <taxon>Chironomoidea</taxon>
        <taxon>Ceratopogonidae</taxon>
        <taxon>Ceratopogoninae</taxon>
        <taxon>Culicoides</taxon>
        <taxon>Monoculicoides</taxon>
    </lineage>
</organism>
<dbReference type="OMA" id="NETTICC"/>
<reference evidence="4" key="1">
    <citation type="submission" date="2018-04" db="EMBL/GenBank/DDBJ databases">
        <authorList>
            <person name="Go L.Y."/>
            <person name="Mitchell J.A."/>
        </authorList>
    </citation>
    <scope>NUCLEOTIDE SEQUENCE</scope>
    <source>
        <tissue evidence="4">Whole organism</tissue>
    </source>
</reference>
<evidence type="ECO:0000259" key="3">
    <source>
        <dbReference type="SMART" id="SM01017"/>
    </source>
</evidence>
<evidence type="ECO:0000256" key="1">
    <source>
        <dbReference type="ARBA" id="ARBA00005298"/>
    </source>
</evidence>
<sequence length="376" mass="42557">MKVRDTAPICCSSTITADGTTKDPKSTCIQSNKVKCVLNFDQHSYQPGNGVKCMITLIFSEEFRYRSISVRFLGQSNTLFSKRKVAAFKHRFAKYSASQEHFRWYKDVVSSIDDEGSIMQPGTYKYEVTYTLPHGIPSTFHGQYGNVIYTAKLNIDKHFQHNSELSKEFIVESPFDDSSHLYSNFEAPVTVDNSIDFCCCCCRPSQLDISTTIPTGAFTTGQNIPLTVECQNIKNIHRFKLEIKLCKIISFHSTLPETEIKKDVQVLSELILTNKDHFDTKTWAGKLKIPFVDIPNLQKCAIIDVQFVIKTTASIDGALKNIHLNEISLLIEPGKAIINEEANEKLAPLAKEMEEFDSLLLYDTESPPLEYTETIF</sequence>
<dbReference type="EMBL" id="UFQT01000732">
    <property type="protein sequence ID" value="SSX26804.1"/>
    <property type="molecule type" value="Genomic_DNA"/>
</dbReference>
<gene>
    <name evidence="4" type="primary">CSON013893</name>
</gene>
<dbReference type="InterPro" id="IPR011022">
    <property type="entry name" value="Arrestin_C-like"/>
</dbReference>
<dbReference type="EMBL" id="UFQS01000732">
    <property type="protein sequence ID" value="SSX06455.1"/>
    <property type="molecule type" value="Genomic_DNA"/>
</dbReference>
<accession>A0A336KSS4</accession>
<keyword evidence="2" id="KW-0716">Sensory transduction</keyword>
<dbReference type="InterPro" id="IPR014756">
    <property type="entry name" value="Ig_E-set"/>
</dbReference>
<dbReference type="Gene3D" id="2.60.40.640">
    <property type="match status" value="2"/>
</dbReference>
<dbReference type="AlphaFoldDB" id="A0A336KSS4"/>
<evidence type="ECO:0000313" key="4">
    <source>
        <dbReference type="EMBL" id="SSX06455.1"/>
    </source>
</evidence>